<gene>
    <name evidence="2" type="ORF">ACFPRH_16030</name>
</gene>
<comment type="caution">
    <text evidence="2">The sequence shown here is derived from an EMBL/GenBank/DDBJ whole genome shotgun (WGS) entry which is preliminary data.</text>
</comment>
<dbReference type="Proteomes" id="UP001596160">
    <property type="component" value="Unassembled WGS sequence"/>
</dbReference>
<evidence type="ECO:0000313" key="2">
    <source>
        <dbReference type="EMBL" id="MFC5153244.1"/>
    </source>
</evidence>
<feature type="domain" description="DUF6879" evidence="1">
    <location>
        <begin position="94"/>
        <end position="259"/>
    </location>
</feature>
<reference evidence="3" key="1">
    <citation type="journal article" date="2019" name="Int. J. Syst. Evol. Microbiol.">
        <title>The Global Catalogue of Microorganisms (GCM) 10K type strain sequencing project: providing services to taxonomists for standard genome sequencing and annotation.</title>
        <authorList>
            <consortium name="The Broad Institute Genomics Platform"/>
            <consortium name="The Broad Institute Genome Sequencing Center for Infectious Disease"/>
            <person name="Wu L."/>
            <person name="Ma J."/>
        </authorList>
    </citation>
    <scope>NUCLEOTIDE SEQUENCE [LARGE SCALE GENOMIC DNA]</scope>
    <source>
        <strain evidence="3">PCU 266</strain>
    </source>
</reference>
<accession>A0ABW0AHR6</accession>
<evidence type="ECO:0000259" key="1">
    <source>
        <dbReference type="Pfam" id="PF21806"/>
    </source>
</evidence>
<dbReference type="InterPro" id="IPR049244">
    <property type="entry name" value="DUF6879"/>
</dbReference>
<organism evidence="2 3">
    <name type="scientific">Streptomyces amakusaensis</name>
    <dbReference type="NCBI Taxonomy" id="67271"/>
    <lineage>
        <taxon>Bacteria</taxon>
        <taxon>Bacillati</taxon>
        <taxon>Actinomycetota</taxon>
        <taxon>Actinomycetes</taxon>
        <taxon>Kitasatosporales</taxon>
        <taxon>Streptomycetaceae</taxon>
        <taxon>Streptomyces</taxon>
    </lineage>
</organism>
<protein>
    <submittedName>
        <fullName evidence="2">DUF6879 family protein</fullName>
    </submittedName>
</protein>
<proteinExistence type="predicted"/>
<dbReference type="Pfam" id="PF21806">
    <property type="entry name" value="DUF6879"/>
    <property type="match status" value="1"/>
</dbReference>
<evidence type="ECO:0000313" key="3">
    <source>
        <dbReference type="Proteomes" id="UP001596160"/>
    </source>
</evidence>
<name>A0ABW0AHR6_9ACTN</name>
<keyword evidence="3" id="KW-1185">Reference proteome</keyword>
<dbReference type="RefSeq" id="WP_344479732.1">
    <property type="nucleotide sequence ID" value="NZ_BAAASB010000013.1"/>
</dbReference>
<sequence>MKLRFLGKNSTPGDSPTLYASDRDSYVVQGWKVLAADLLMRLDVPDGHTVVEVPTELFEHLTKDGLPAGEIKNCERPRSQPYWRRAVELITSAQRDELFGSFARDAFHLELRDDYGSPVEDTPYARWQRGEPDDYAWLDPWMTLMKRVPGEGKTVRRVRVVTEPHSQYVEWEHSLTRLNTEAGEDIRWLPRHRLPEGIAFPVAGNDWWLFDDRLLAVGYFDAEGRVLGSELVTDPGTVAECVRVRDRLWSIAVPHPEYKP</sequence>
<dbReference type="EMBL" id="JBHSKP010000009">
    <property type="protein sequence ID" value="MFC5153244.1"/>
    <property type="molecule type" value="Genomic_DNA"/>
</dbReference>